<evidence type="ECO:0000256" key="3">
    <source>
        <dbReference type="ARBA" id="ARBA00022490"/>
    </source>
</evidence>
<dbReference type="GO" id="GO:0006281">
    <property type="term" value="P:DNA repair"/>
    <property type="evidence" value="ECO:0007669"/>
    <property type="project" value="UniProtKB-UniRule"/>
</dbReference>
<comment type="cofactor">
    <cofactor evidence="7">
        <name>Mg(2+)</name>
        <dbReference type="ChEBI" id="CHEBI:18420"/>
    </cofactor>
</comment>
<comment type="subcellular location">
    <subcellularLocation>
        <location evidence="2 7">Cytoplasm</location>
    </subcellularLocation>
</comment>
<comment type="function">
    <text evidence="7">DNA repair enzyme involved in the repair of deaminated bases. Selectively cleaves double-stranded DNA at the second phosphodiester bond 3' to a deoxyinosine leaving behind the intact lesion on the nicked DNA.</text>
</comment>
<keyword evidence="7" id="KW-0234">DNA repair</keyword>
<protein>
    <recommendedName>
        <fullName evidence="7">Endonuclease V</fullName>
        <ecNumber evidence="7">3.1.21.7</ecNumber>
    </recommendedName>
    <alternativeName>
        <fullName evidence="7">Deoxyinosine 3'endonuclease</fullName>
    </alternativeName>
    <alternativeName>
        <fullName evidence="7">Deoxyribonuclease V</fullName>
        <shortName evidence="7">DNase V</shortName>
    </alternativeName>
</protein>
<keyword evidence="7" id="KW-0227">DNA damage</keyword>
<feature type="binding site" evidence="7">
    <location>
        <position position="141"/>
    </location>
    <ligand>
        <name>Mg(2+)</name>
        <dbReference type="ChEBI" id="CHEBI:18420"/>
    </ligand>
</feature>
<dbReference type="CDD" id="cd06559">
    <property type="entry name" value="Endonuclease_V"/>
    <property type="match status" value="1"/>
</dbReference>
<gene>
    <name evidence="7" type="primary">nfi</name>
    <name evidence="9" type="ORF">OB960_00510</name>
</gene>
<evidence type="ECO:0000256" key="5">
    <source>
        <dbReference type="ARBA" id="ARBA00022759"/>
    </source>
</evidence>
<feature type="site" description="Interaction with target DNA" evidence="7">
    <location>
        <position position="111"/>
    </location>
</feature>
<proteinExistence type="inferred from homology"/>
<dbReference type="GO" id="GO:0043737">
    <property type="term" value="F:deoxyribonuclease V activity"/>
    <property type="evidence" value="ECO:0007669"/>
    <property type="project" value="UniProtKB-UniRule"/>
</dbReference>
<comment type="caution">
    <text evidence="9">The sequence shown here is derived from an EMBL/GenBank/DDBJ whole genome shotgun (WGS) entry which is preliminary data.</text>
</comment>
<name>A0AAP3E0H6_9EURY</name>
<evidence type="ECO:0000256" key="2">
    <source>
        <dbReference type="ARBA" id="ARBA00004496"/>
    </source>
</evidence>
<dbReference type="HAMAP" id="MF_00801">
    <property type="entry name" value="Endonuclease_5"/>
    <property type="match status" value="1"/>
</dbReference>
<dbReference type="PANTHER" id="PTHR28511">
    <property type="entry name" value="ENDONUCLEASE V"/>
    <property type="match status" value="1"/>
</dbReference>
<dbReference type="GO" id="GO:0016891">
    <property type="term" value="F:RNA endonuclease activity producing 5'-phosphomonoesters, hydrolytic mechanism"/>
    <property type="evidence" value="ECO:0007669"/>
    <property type="project" value="TreeGrafter"/>
</dbReference>
<keyword evidence="7" id="KW-0479">Metal-binding</keyword>
<reference evidence="9" key="1">
    <citation type="submission" date="2022-09" db="EMBL/GenBank/DDBJ databases">
        <title>Enrichment on poylsaccharides allowed isolation of novel metabolic and taxonomic groups of Haloarchaea.</title>
        <authorList>
            <person name="Sorokin D.Y."/>
            <person name="Elcheninov A.G."/>
            <person name="Khizhniak T.V."/>
            <person name="Kolganova T.V."/>
            <person name="Kublanov I.V."/>
        </authorList>
    </citation>
    <scope>NUCLEOTIDE SEQUENCE</scope>
    <source>
        <strain evidence="9">AArc-xg1-1</strain>
    </source>
</reference>
<evidence type="ECO:0000256" key="4">
    <source>
        <dbReference type="ARBA" id="ARBA00022722"/>
    </source>
</evidence>
<comment type="similarity">
    <text evidence="7">Belongs to the endonuclease V family.</text>
</comment>
<dbReference type="InterPro" id="IPR007581">
    <property type="entry name" value="Endonuclease-V"/>
</dbReference>
<keyword evidence="3 7" id="KW-0963">Cytoplasm</keyword>
<keyword evidence="7" id="KW-0460">Magnesium</keyword>
<evidence type="ECO:0000256" key="7">
    <source>
        <dbReference type="HAMAP-Rule" id="MF_00801"/>
    </source>
</evidence>
<accession>A0AAP3E0H6</accession>
<dbReference type="PANTHER" id="PTHR28511:SF1">
    <property type="entry name" value="ENDONUCLEASE V"/>
    <property type="match status" value="1"/>
</dbReference>
<evidence type="ECO:0000256" key="8">
    <source>
        <dbReference type="SAM" id="MobiDB-lite"/>
    </source>
</evidence>
<sequence length="274" mass="29296">MMTPRPDLAPDATLSREEMETLQHEIADVAVFADDDPPLEPETLSNPLAATSTGDEPPIVAGIDQSFLLDSDDSGDEDGDTDDRALSAVVAMQAGEVIERVFAVTPLEIPYIPGLLSFREGRPILDALEELSVEPDLYLFDGSGRIHFRQAGIATHMGVVRDVPSIGVAKSLLCGSPREDLENLSAGTTIPIEATDRVDAPEGTLLGYAVQTKQYESSSRYVNPLYVSPGHRVGPETAAEAVLALSEGYKLPEPVRLADNYATEAKGEFGDSGE</sequence>
<dbReference type="Pfam" id="PF04493">
    <property type="entry name" value="Endonuclease_5"/>
    <property type="match status" value="1"/>
</dbReference>
<feature type="compositionally biased region" description="Polar residues" evidence="8">
    <location>
        <begin position="43"/>
        <end position="54"/>
    </location>
</feature>
<evidence type="ECO:0000313" key="9">
    <source>
        <dbReference type="EMBL" id="MCU4739882.1"/>
    </source>
</evidence>
<evidence type="ECO:0000313" key="10">
    <source>
        <dbReference type="Proteomes" id="UP001321018"/>
    </source>
</evidence>
<dbReference type="Proteomes" id="UP001321018">
    <property type="component" value="Unassembled WGS sequence"/>
</dbReference>
<evidence type="ECO:0000256" key="6">
    <source>
        <dbReference type="ARBA" id="ARBA00022801"/>
    </source>
</evidence>
<dbReference type="EMBL" id="JAOPKA010000001">
    <property type="protein sequence ID" value="MCU4739882.1"/>
    <property type="molecule type" value="Genomic_DNA"/>
</dbReference>
<keyword evidence="6 7" id="KW-0378">Hydrolase</keyword>
<dbReference type="AlphaFoldDB" id="A0AAP3E0H6"/>
<feature type="binding site" evidence="7">
    <location>
        <position position="64"/>
    </location>
    <ligand>
        <name>Mg(2+)</name>
        <dbReference type="ChEBI" id="CHEBI:18420"/>
    </ligand>
</feature>
<dbReference type="GO" id="GO:0005737">
    <property type="term" value="C:cytoplasm"/>
    <property type="evidence" value="ECO:0007669"/>
    <property type="project" value="UniProtKB-SubCell"/>
</dbReference>
<dbReference type="GO" id="GO:0000287">
    <property type="term" value="F:magnesium ion binding"/>
    <property type="evidence" value="ECO:0007669"/>
    <property type="project" value="UniProtKB-UniRule"/>
</dbReference>
<feature type="region of interest" description="Disordered" evidence="8">
    <location>
        <begin position="33"/>
        <end position="57"/>
    </location>
</feature>
<keyword evidence="4 7" id="KW-0540">Nuclease</keyword>
<keyword evidence="5 7" id="KW-0255">Endonuclease</keyword>
<dbReference type="Gene3D" id="3.30.2170.10">
    <property type="entry name" value="archaeoglobus fulgidus dsm 4304 superfamily"/>
    <property type="match status" value="1"/>
</dbReference>
<comment type="catalytic activity">
    <reaction evidence="1 7">
        <text>Endonucleolytic cleavage at apurinic or apyrimidinic sites to products with a 5'-phosphate.</text>
        <dbReference type="EC" id="3.1.21.7"/>
    </reaction>
</comment>
<organism evidence="9 10">
    <name type="scientific">Natronoglomus mannanivorans</name>
    <dbReference type="NCBI Taxonomy" id="2979990"/>
    <lineage>
        <taxon>Archaea</taxon>
        <taxon>Methanobacteriati</taxon>
        <taxon>Methanobacteriota</taxon>
        <taxon>Stenosarchaea group</taxon>
        <taxon>Halobacteria</taxon>
        <taxon>Halobacteriales</taxon>
        <taxon>Natrialbaceae</taxon>
        <taxon>Natronoglomus</taxon>
    </lineage>
</organism>
<evidence type="ECO:0000256" key="1">
    <source>
        <dbReference type="ARBA" id="ARBA00001835"/>
    </source>
</evidence>
<dbReference type="EC" id="3.1.21.7" evidence="7"/>
<dbReference type="RefSeq" id="WP_338001745.1">
    <property type="nucleotide sequence ID" value="NZ_JAOPKA010000001.1"/>
</dbReference>
<dbReference type="GO" id="GO:0003727">
    <property type="term" value="F:single-stranded RNA binding"/>
    <property type="evidence" value="ECO:0007669"/>
    <property type="project" value="TreeGrafter"/>
</dbReference>